<protein>
    <submittedName>
        <fullName evidence="4">Bgt-4040</fullName>
    </submittedName>
</protein>
<dbReference type="Proteomes" id="UP000053110">
    <property type="component" value="Unassembled WGS sequence"/>
</dbReference>
<evidence type="ECO:0000313" key="3">
    <source>
        <dbReference type="EMBL" id="EPQ65333.1"/>
    </source>
</evidence>
<dbReference type="AlphaFoldDB" id="A0A061HHA5"/>
<keyword evidence="2" id="KW-0812">Transmembrane</keyword>
<proteinExistence type="predicted"/>
<keyword evidence="2" id="KW-1133">Transmembrane helix</keyword>
<evidence type="ECO:0000256" key="2">
    <source>
        <dbReference type="SAM" id="Phobius"/>
    </source>
</evidence>
<evidence type="ECO:0000313" key="5">
    <source>
        <dbReference type="Proteomes" id="UP000053110"/>
    </source>
</evidence>
<organism evidence="4">
    <name type="scientific">Blumeria graminis f. sp. tritici 96224</name>
    <dbReference type="NCBI Taxonomy" id="1268274"/>
    <lineage>
        <taxon>Eukaryota</taxon>
        <taxon>Fungi</taxon>
        <taxon>Dikarya</taxon>
        <taxon>Ascomycota</taxon>
        <taxon>Pezizomycotina</taxon>
        <taxon>Leotiomycetes</taxon>
        <taxon>Erysiphales</taxon>
        <taxon>Erysiphaceae</taxon>
        <taxon>Blumeria</taxon>
    </lineage>
</organism>
<accession>A0A061HHA5</accession>
<feature type="transmembrane region" description="Helical" evidence="2">
    <location>
        <begin position="157"/>
        <end position="177"/>
    </location>
</feature>
<dbReference type="EMBL" id="UIGY01000056">
    <property type="protein sequence ID" value="SUZ09684.1"/>
    <property type="molecule type" value="Genomic_DNA"/>
</dbReference>
<dbReference type="OrthoDB" id="5417811at2759"/>
<sequence>MDHPNTIECQQTPYQNIVSYGSSLTSLIPHSVGPRKVKKSAINFIKTSLFFKRPIASKRHLFRNSMPRPDPERSQISEQPPAQPESRRLTFVHWRESHRIRRTINSSRSSQSCSFYLHDPRIQNKVLTCCLSGIVLVLLLGLYLALSLSNGANSQEFHIVLIIFIMITAVFFCRNLLRICLLVQSVQESIQQTNRRNIISRQFESQNRSVPIPIIISRDEEVPDTLMRVPPPIYGLWKESMRVDPNRLFWQRSHTTTSEDHSSITRPPSYLLDEDV</sequence>
<reference evidence="4" key="3">
    <citation type="submission" date="2018-07" db="EMBL/GenBank/DDBJ databases">
        <authorList>
            <person name="Quirk P.G."/>
            <person name="Krulwich T.A."/>
        </authorList>
    </citation>
    <scope>NUCLEOTIDE SEQUENCE</scope>
    <source>
        <strain evidence="4">96224</strain>
    </source>
</reference>
<feature type="transmembrane region" description="Helical" evidence="2">
    <location>
        <begin position="126"/>
        <end position="145"/>
    </location>
</feature>
<gene>
    <name evidence="3" type="ORF">BGT96224_4040</name>
    <name evidence="4" type="ORF">BGT96224V2_LOCUS2857</name>
</gene>
<reference evidence="3" key="2">
    <citation type="submission" date="2013-01" db="EMBL/GenBank/DDBJ databases">
        <title>The wheat powdery mildew genome reveals unique evolution of an obligate biotroph.</title>
        <authorList>
            <person name="Oberhaensli S."/>
            <person name="Wicker T."/>
            <person name="Keller B."/>
        </authorList>
    </citation>
    <scope>NUCLEOTIDE SEQUENCE</scope>
    <source>
        <strain evidence="3">96224</strain>
    </source>
</reference>
<dbReference type="EMBL" id="KE375029">
    <property type="protein sequence ID" value="EPQ65333.1"/>
    <property type="molecule type" value="Genomic_DNA"/>
</dbReference>
<evidence type="ECO:0000313" key="4">
    <source>
        <dbReference type="EMBL" id="SUZ09684.1"/>
    </source>
</evidence>
<evidence type="ECO:0000256" key="1">
    <source>
        <dbReference type="SAM" id="MobiDB-lite"/>
    </source>
</evidence>
<keyword evidence="2" id="KW-0472">Membrane</keyword>
<name>A0A061HHA5_BLUGR</name>
<reference evidence="5" key="1">
    <citation type="journal article" date="2013" name="Nat. Genet.">
        <title>The wheat powdery mildew genome shows the unique evolution of an obligate biotroph.</title>
        <authorList>
            <person name="Wicker T."/>
            <person name="Oberhaensli S."/>
            <person name="Parlange F."/>
            <person name="Buchmann J.P."/>
            <person name="Shatalina M."/>
            <person name="Roffler S."/>
            <person name="Ben-David R."/>
            <person name="Dolezel J."/>
            <person name="Simkova H."/>
            <person name="Schulze-Lefert P."/>
            <person name="Spanu P.D."/>
            <person name="Bruggmann R."/>
            <person name="Amselem J."/>
            <person name="Quesneville H."/>
            <person name="Ver Loren van Themaat E."/>
            <person name="Paape T."/>
            <person name="Shimizu K.K."/>
            <person name="Keller B."/>
        </authorList>
    </citation>
    <scope>NUCLEOTIDE SEQUENCE [LARGE SCALE GENOMIC DNA]</scope>
    <source>
        <strain evidence="5">96224</strain>
    </source>
</reference>
<dbReference type="HOGENOM" id="CLU_1008290_0_0_1"/>
<feature type="region of interest" description="Disordered" evidence="1">
    <location>
        <begin position="62"/>
        <end position="86"/>
    </location>
</feature>